<dbReference type="Pfam" id="PF01595">
    <property type="entry name" value="CNNM"/>
    <property type="match status" value="1"/>
</dbReference>
<dbReference type="PROSITE" id="PS51846">
    <property type="entry name" value="CNNM"/>
    <property type="match status" value="1"/>
</dbReference>
<dbReference type="CDD" id="cd04590">
    <property type="entry name" value="CBS_pair_CorC_HlyC_assoc"/>
    <property type="match status" value="1"/>
</dbReference>
<evidence type="ECO:0000256" key="6">
    <source>
        <dbReference type="ARBA" id="ARBA00022989"/>
    </source>
</evidence>
<evidence type="ECO:0000259" key="14">
    <source>
        <dbReference type="PROSITE" id="PS51846"/>
    </source>
</evidence>
<feature type="region of interest" description="Disordered" evidence="11">
    <location>
        <begin position="432"/>
        <end position="456"/>
    </location>
</feature>
<keyword evidence="6 10" id="KW-1133">Transmembrane helix</keyword>
<feature type="domain" description="CNNM transmembrane" evidence="14">
    <location>
        <begin position="1"/>
        <end position="203"/>
    </location>
</feature>
<evidence type="ECO:0000256" key="7">
    <source>
        <dbReference type="ARBA" id="ARBA00023122"/>
    </source>
</evidence>
<evidence type="ECO:0000256" key="12">
    <source>
        <dbReference type="SAM" id="Phobius"/>
    </source>
</evidence>
<dbReference type="Pfam" id="PF03471">
    <property type="entry name" value="CorC_HlyC"/>
    <property type="match status" value="1"/>
</dbReference>
<proteinExistence type="inferred from homology"/>
<feature type="transmembrane region" description="Helical" evidence="12">
    <location>
        <begin position="6"/>
        <end position="30"/>
    </location>
</feature>
<sequence length="456" mass="51260">MDIYIISNIVLLLVLLGLTAFFVGAEFAVVKIRSSRIDQLIAEGNKKAVVAKKVVQDLDYYLSACQLGITVTALGLGAFSKPFVKELMGPVFNWLSVSDGVASVISYGISLAVVTYLHVVIGEMAPKTLAIEFSEKATMLLAAPLYWFGKVMYPFIQVLNGTSRLFLKMFGVPAANHEQVYSEEELKIIMTQSFQGGEIDQTELKYMENVFSFDERVAKDIMVPRTDLVTIDQDMKPADIIALMDEHNYTRYPVVENGDKDKILGIVNAKKLLNHIVTGRDIVLEDFIRDVPHVVEVTRIKEIFKRMQKDRVHMTVVMDEYGGTAGILTMEDVLEELVGEIRDEFDADEVADIRKSGEEDYLISGRVLLDELEDRFGLTFEDRDDIDTIAGWIQSQSFDGLEEGQRITQGTHAWTVTELDNYQIKQILFQPDKGEREDDSQPLMNSLEVNPSGRGS</sequence>
<comment type="subcellular location">
    <subcellularLocation>
        <location evidence="1">Cell membrane</location>
        <topology evidence="1">Multi-pass membrane protein</topology>
    </subcellularLocation>
</comment>
<evidence type="ECO:0000256" key="11">
    <source>
        <dbReference type="SAM" id="MobiDB-lite"/>
    </source>
</evidence>
<feature type="transmembrane region" description="Helical" evidence="12">
    <location>
        <begin position="60"/>
        <end position="80"/>
    </location>
</feature>
<keyword evidence="4 10" id="KW-0812">Transmembrane</keyword>
<evidence type="ECO:0000256" key="1">
    <source>
        <dbReference type="ARBA" id="ARBA00004651"/>
    </source>
</evidence>
<dbReference type="InterPro" id="IPR046342">
    <property type="entry name" value="CBS_dom_sf"/>
</dbReference>
<dbReference type="InterPro" id="IPR000644">
    <property type="entry name" value="CBS_dom"/>
</dbReference>
<dbReference type="PANTHER" id="PTHR43099:SF2">
    <property type="entry name" value="UPF0053 PROTEIN YRKA"/>
    <property type="match status" value="1"/>
</dbReference>
<dbReference type="GO" id="GO:0005886">
    <property type="term" value="C:plasma membrane"/>
    <property type="evidence" value="ECO:0007669"/>
    <property type="project" value="UniProtKB-SubCell"/>
</dbReference>
<dbReference type="RefSeq" id="WP_148984955.1">
    <property type="nucleotide sequence ID" value="NZ_JBNILK010000003.1"/>
</dbReference>
<evidence type="ECO:0000256" key="5">
    <source>
        <dbReference type="ARBA" id="ARBA00022737"/>
    </source>
</evidence>
<evidence type="ECO:0000256" key="10">
    <source>
        <dbReference type="PROSITE-ProRule" id="PRU01193"/>
    </source>
</evidence>
<dbReference type="InterPro" id="IPR005170">
    <property type="entry name" value="Transptr-assoc_dom"/>
</dbReference>
<dbReference type="AlphaFoldDB" id="A0A5D4RZ62"/>
<protein>
    <submittedName>
        <fullName evidence="15">HlyC/CorC family transporter</fullName>
    </submittedName>
</protein>
<organism evidence="15 16">
    <name type="scientific">Rossellomorea marisflavi</name>
    <dbReference type="NCBI Taxonomy" id="189381"/>
    <lineage>
        <taxon>Bacteria</taxon>
        <taxon>Bacillati</taxon>
        <taxon>Bacillota</taxon>
        <taxon>Bacilli</taxon>
        <taxon>Bacillales</taxon>
        <taxon>Bacillaceae</taxon>
        <taxon>Rossellomorea</taxon>
    </lineage>
</organism>
<evidence type="ECO:0000256" key="9">
    <source>
        <dbReference type="PROSITE-ProRule" id="PRU00703"/>
    </source>
</evidence>
<keyword evidence="3" id="KW-1003">Cell membrane</keyword>
<evidence type="ECO:0000256" key="4">
    <source>
        <dbReference type="ARBA" id="ARBA00022692"/>
    </source>
</evidence>
<dbReference type="InterPro" id="IPR002550">
    <property type="entry name" value="CNNM"/>
</dbReference>
<evidence type="ECO:0000259" key="13">
    <source>
        <dbReference type="PROSITE" id="PS51371"/>
    </source>
</evidence>
<evidence type="ECO:0000256" key="2">
    <source>
        <dbReference type="ARBA" id="ARBA00006337"/>
    </source>
</evidence>
<dbReference type="Gene3D" id="3.10.580.10">
    <property type="entry name" value="CBS-domain"/>
    <property type="match status" value="1"/>
</dbReference>
<comment type="similarity">
    <text evidence="2">Belongs to the UPF0053 family.</text>
</comment>
<feature type="transmembrane region" description="Helical" evidence="12">
    <location>
        <begin position="137"/>
        <end position="156"/>
    </location>
</feature>
<dbReference type="SUPFAM" id="SSF56176">
    <property type="entry name" value="FAD-binding/transporter-associated domain-like"/>
    <property type="match status" value="1"/>
</dbReference>
<dbReference type="PANTHER" id="PTHR43099">
    <property type="entry name" value="UPF0053 PROTEIN YRKA"/>
    <property type="match status" value="1"/>
</dbReference>
<gene>
    <name evidence="15" type="ORF">FZC83_07950</name>
</gene>
<dbReference type="Pfam" id="PF00571">
    <property type="entry name" value="CBS"/>
    <property type="match status" value="2"/>
</dbReference>
<name>A0A5D4RZ62_9BACI</name>
<keyword evidence="7 9" id="KW-0129">CBS domain</keyword>
<dbReference type="InterPro" id="IPR051676">
    <property type="entry name" value="UPF0053_domain"/>
</dbReference>
<comment type="caution">
    <text evidence="15">The sequence shown here is derived from an EMBL/GenBank/DDBJ whole genome shotgun (WGS) entry which is preliminary data.</text>
</comment>
<reference evidence="15 16" key="1">
    <citation type="submission" date="2019-08" db="EMBL/GenBank/DDBJ databases">
        <title>Bacillus genomes from the desert of Cuatro Cienegas, Coahuila.</title>
        <authorList>
            <person name="Olmedo-Alvarez G."/>
        </authorList>
    </citation>
    <scope>NUCLEOTIDE SEQUENCE [LARGE SCALE GENOMIC DNA]</scope>
    <source>
        <strain evidence="15 16">CH108_3D</strain>
    </source>
</reference>
<evidence type="ECO:0000313" key="16">
    <source>
        <dbReference type="Proteomes" id="UP000322997"/>
    </source>
</evidence>
<dbReference type="GO" id="GO:0050660">
    <property type="term" value="F:flavin adenine dinucleotide binding"/>
    <property type="evidence" value="ECO:0007669"/>
    <property type="project" value="InterPro"/>
</dbReference>
<dbReference type="SMART" id="SM00116">
    <property type="entry name" value="CBS"/>
    <property type="match status" value="2"/>
</dbReference>
<feature type="domain" description="CBS" evidence="13">
    <location>
        <begin position="222"/>
        <end position="282"/>
    </location>
</feature>
<evidence type="ECO:0000256" key="8">
    <source>
        <dbReference type="ARBA" id="ARBA00023136"/>
    </source>
</evidence>
<dbReference type="InterPro" id="IPR044751">
    <property type="entry name" value="Ion_transp-like_CBS"/>
</dbReference>
<evidence type="ECO:0000313" key="15">
    <source>
        <dbReference type="EMBL" id="TYS54872.1"/>
    </source>
</evidence>
<dbReference type="EMBL" id="VTEQ01000002">
    <property type="protein sequence ID" value="TYS54872.1"/>
    <property type="molecule type" value="Genomic_DNA"/>
</dbReference>
<dbReference type="FunFam" id="3.10.580.10:FF:000002">
    <property type="entry name" value="Magnesium/cobalt efflux protein CorC"/>
    <property type="match status" value="1"/>
</dbReference>
<dbReference type="InterPro" id="IPR016169">
    <property type="entry name" value="FAD-bd_PCMH_sub2"/>
</dbReference>
<feature type="transmembrane region" description="Helical" evidence="12">
    <location>
        <begin position="100"/>
        <end position="125"/>
    </location>
</feature>
<dbReference type="Proteomes" id="UP000322997">
    <property type="component" value="Unassembled WGS sequence"/>
</dbReference>
<keyword evidence="8 10" id="KW-0472">Membrane</keyword>
<dbReference type="SUPFAM" id="SSF54631">
    <property type="entry name" value="CBS-domain pair"/>
    <property type="match status" value="1"/>
</dbReference>
<dbReference type="InterPro" id="IPR036318">
    <property type="entry name" value="FAD-bd_PCMH-like_sf"/>
</dbReference>
<dbReference type="PROSITE" id="PS51371">
    <property type="entry name" value="CBS"/>
    <property type="match status" value="2"/>
</dbReference>
<feature type="domain" description="CBS" evidence="13">
    <location>
        <begin position="287"/>
        <end position="344"/>
    </location>
</feature>
<evidence type="ECO:0000256" key="3">
    <source>
        <dbReference type="ARBA" id="ARBA00022475"/>
    </source>
</evidence>
<dbReference type="SMART" id="SM01091">
    <property type="entry name" value="CorC_HlyC"/>
    <property type="match status" value="1"/>
</dbReference>
<dbReference type="Gene3D" id="3.30.465.10">
    <property type="match status" value="1"/>
</dbReference>
<accession>A0A5D4RZ62</accession>
<keyword evidence="5" id="KW-0677">Repeat</keyword>